<protein>
    <submittedName>
        <fullName evidence="1">Uncharacterized protein</fullName>
    </submittedName>
</protein>
<proteinExistence type="predicted"/>
<sequence length="26" mass="2869">MACSSILDILFGYSLSVDLSIDMIYV</sequence>
<organism evidence="1">
    <name type="scientific">Arundo donax</name>
    <name type="common">Giant reed</name>
    <name type="synonym">Donax arundinaceus</name>
    <dbReference type="NCBI Taxonomy" id="35708"/>
    <lineage>
        <taxon>Eukaryota</taxon>
        <taxon>Viridiplantae</taxon>
        <taxon>Streptophyta</taxon>
        <taxon>Embryophyta</taxon>
        <taxon>Tracheophyta</taxon>
        <taxon>Spermatophyta</taxon>
        <taxon>Magnoliopsida</taxon>
        <taxon>Liliopsida</taxon>
        <taxon>Poales</taxon>
        <taxon>Poaceae</taxon>
        <taxon>PACMAD clade</taxon>
        <taxon>Arundinoideae</taxon>
        <taxon>Arundineae</taxon>
        <taxon>Arundo</taxon>
    </lineage>
</organism>
<dbReference type="EMBL" id="GBRH01247813">
    <property type="protein sequence ID" value="JAD50082.1"/>
    <property type="molecule type" value="Transcribed_RNA"/>
</dbReference>
<name>A0A0A9ASN1_ARUDO</name>
<reference evidence="1" key="2">
    <citation type="journal article" date="2015" name="Data Brief">
        <title>Shoot transcriptome of the giant reed, Arundo donax.</title>
        <authorList>
            <person name="Barrero R.A."/>
            <person name="Guerrero F.D."/>
            <person name="Moolhuijzen P."/>
            <person name="Goolsby J.A."/>
            <person name="Tidwell J."/>
            <person name="Bellgard S.E."/>
            <person name="Bellgard M.I."/>
        </authorList>
    </citation>
    <scope>NUCLEOTIDE SEQUENCE</scope>
    <source>
        <tissue evidence="1">Shoot tissue taken approximately 20 cm above the soil surface</tissue>
    </source>
</reference>
<evidence type="ECO:0000313" key="1">
    <source>
        <dbReference type="EMBL" id="JAD50082.1"/>
    </source>
</evidence>
<reference evidence="1" key="1">
    <citation type="submission" date="2014-09" db="EMBL/GenBank/DDBJ databases">
        <authorList>
            <person name="Magalhaes I.L.F."/>
            <person name="Oliveira U."/>
            <person name="Santos F.R."/>
            <person name="Vidigal T.H.D.A."/>
            <person name="Brescovit A.D."/>
            <person name="Santos A.J."/>
        </authorList>
    </citation>
    <scope>NUCLEOTIDE SEQUENCE</scope>
    <source>
        <tissue evidence="1">Shoot tissue taken approximately 20 cm above the soil surface</tissue>
    </source>
</reference>
<dbReference type="AlphaFoldDB" id="A0A0A9ASN1"/>
<accession>A0A0A9ASN1</accession>